<dbReference type="HOGENOM" id="CLU_1609527_0_0_5"/>
<accession>Q2RS48</accession>
<proteinExistence type="predicted"/>
<dbReference type="PATRIC" id="fig|269796.9.peg.2345"/>
<name>Q2RS48_RHORT</name>
<gene>
    <name evidence="1" type="ordered locus">Rru_A2247</name>
</gene>
<organism evidence="1 2">
    <name type="scientific">Rhodospirillum rubrum (strain ATCC 11170 / ATH 1.1.1 / DSM 467 / LMG 4362 / NCIMB 8255 / S1)</name>
    <dbReference type="NCBI Taxonomy" id="269796"/>
    <lineage>
        <taxon>Bacteria</taxon>
        <taxon>Pseudomonadati</taxon>
        <taxon>Pseudomonadota</taxon>
        <taxon>Alphaproteobacteria</taxon>
        <taxon>Rhodospirillales</taxon>
        <taxon>Rhodospirillaceae</taxon>
        <taxon>Rhodospirillum</taxon>
    </lineage>
</organism>
<reference evidence="1 2" key="1">
    <citation type="journal article" date="2011" name="Stand. Genomic Sci.">
        <title>Complete genome sequence of Rhodospirillum rubrum type strain (S1).</title>
        <authorList>
            <person name="Munk A.C."/>
            <person name="Copeland A."/>
            <person name="Lucas S."/>
            <person name="Lapidus A."/>
            <person name="Del Rio T.G."/>
            <person name="Barry K."/>
            <person name="Detter J.C."/>
            <person name="Hammon N."/>
            <person name="Israni S."/>
            <person name="Pitluck S."/>
            <person name="Brettin T."/>
            <person name="Bruce D."/>
            <person name="Han C."/>
            <person name="Tapia R."/>
            <person name="Gilna P."/>
            <person name="Schmutz J."/>
            <person name="Larimer F."/>
            <person name="Land M."/>
            <person name="Kyrpides N.C."/>
            <person name="Mavromatis K."/>
            <person name="Richardson P."/>
            <person name="Rohde M."/>
            <person name="Goker M."/>
            <person name="Klenk H.P."/>
            <person name="Zhang Y."/>
            <person name="Roberts G.P."/>
            <person name="Reslewic S."/>
            <person name="Schwartz D.C."/>
        </authorList>
    </citation>
    <scope>NUCLEOTIDE SEQUENCE [LARGE SCALE GENOMIC DNA]</scope>
    <source>
        <strain evidence="2">ATCC 11170 / ATH 1.1.1 / DSM 467 / LMG 4362 / NCIMB 8255 / S1</strain>
    </source>
</reference>
<dbReference type="AlphaFoldDB" id="Q2RS48"/>
<protein>
    <submittedName>
        <fullName evidence="1">Uncharacterized protein</fullName>
    </submittedName>
</protein>
<dbReference type="KEGG" id="rru:Rru_A2247"/>
<evidence type="ECO:0000313" key="1">
    <source>
        <dbReference type="EMBL" id="ABC23047.1"/>
    </source>
</evidence>
<sequence length="165" mass="18975">MAQYMPWSLAALRPVHPTFGNLIPLLCEVCRNDLLQDSILRPGWGTILFRHDYNISQVTSVHLSCKDGCLSCKDGCNSEIESRYGGDGVIWPSAELRDYLNPAIFMMKMQEHMNQMRYIPLSFSEAAHHKYMQIFSALSQRTLRLTTQEDLVDYNSYMEIRAAFS</sequence>
<dbReference type="EMBL" id="CP000230">
    <property type="protein sequence ID" value="ABC23047.1"/>
    <property type="molecule type" value="Genomic_DNA"/>
</dbReference>
<dbReference type="EnsemblBacteria" id="ABC23047">
    <property type="protein sequence ID" value="ABC23047"/>
    <property type="gene ID" value="Rru_A2247"/>
</dbReference>
<dbReference type="Proteomes" id="UP000001929">
    <property type="component" value="Chromosome"/>
</dbReference>
<keyword evidence="2" id="KW-1185">Reference proteome</keyword>
<evidence type="ECO:0000313" key="2">
    <source>
        <dbReference type="Proteomes" id="UP000001929"/>
    </source>
</evidence>